<keyword evidence="2" id="KW-0012">Acyltransferase</keyword>
<dbReference type="GO" id="GO:0016747">
    <property type="term" value="F:acyltransferase activity, transferring groups other than amino-acyl groups"/>
    <property type="evidence" value="ECO:0007669"/>
    <property type="project" value="InterPro"/>
</dbReference>
<dbReference type="RefSeq" id="WP_338272610.1">
    <property type="nucleotide sequence ID" value="NZ_AP027266.1"/>
</dbReference>
<dbReference type="PROSITE" id="PS51186">
    <property type="entry name" value="GNAT"/>
    <property type="match status" value="1"/>
</dbReference>
<dbReference type="KEGG" id="rmai:MACH21_28020"/>
<dbReference type="AlphaFoldDB" id="A0AA48KLY1"/>
<dbReference type="InterPro" id="IPR016181">
    <property type="entry name" value="Acyl_CoA_acyltransferase"/>
</dbReference>
<name>A0AA48KLY1_9RHOB</name>
<accession>A0AA48KLY1</accession>
<evidence type="ECO:0000313" key="4">
    <source>
        <dbReference type="EMBL" id="BDW86625.1"/>
    </source>
</evidence>
<dbReference type="InterPro" id="IPR050832">
    <property type="entry name" value="Bact_Acetyltransf"/>
</dbReference>
<dbReference type="Gene3D" id="3.40.630.30">
    <property type="match status" value="1"/>
</dbReference>
<evidence type="ECO:0000259" key="3">
    <source>
        <dbReference type="PROSITE" id="PS51186"/>
    </source>
</evidence>
<organism evidence="4 5">
    <name type="scientific">Roseicyclus marinus</name>
    <dbReference type="NCBI Taxonomy" id="2161673"/>
    <lineage>
        <taxon>Bacteria</taxon>
        <taxon>Pseudomonadati</taxon>
        <taxon>Pseudomonadota</taxon>
        <taxon>Alphaproteobacteria</taxon>
        <taxon>Rhodobacterales</taxon>
        <taxon>Roseobacteraceae</taxon>
        <taxon>Roseicyclus</taxon>
    </lineage>
</organism>
<dbReference type="SUPFAM" id="SSF55729">
    <property type="entry name" value="Acyl-CoA N-acyltransferases (Nat)"/>
    <property type="match status" value="1"/>
</dbReference>
<dbReference type="Proteomes" id="UP001337723">
    <property type="component" value="Chromosome"/>
</dbReference>
<gene>
    <name evidence="4" type="ORF">MACH21_28020</name>
</gene>
<dbReference type="EMBL" id="AP027266">
    <property type="protein sequence ID" value="BDW86625.1"/>
    <property type="molecule type" value="Genomic_DNA"/>
</dbReference>
<sequence length="158" mass="16641">MPQTLQYGLIAPDDPALAGLIDRHAAESARHYPADSNHHLDGPALAAQGAILFAARLGGPDGPVRAMGGYAPLSATEAEIKSMHVETALRGQGAGARILTLILDHAKASGFARLWLETGSLPASAPARRLYARAGFTPCPPFGTYRPDPMSVFMTRTL</sequence>
<keyword evidence="5" id="KW-1185">Reference proteome</keyword>
<dbReference type="Pfam" id="PF00583">
    <property type="entry name" value="Acetyltransf_1"/>
    <property type="match status" value="1"/>
</dbReference>
<dbReference type="InterPro" id="IPR000182">
    <property type="entry name" value="GNAT_dom"/>
</dbReference>
<dbReference type="PANTHER" id="PTHR43877">
    <property type="entry name" value="AMINOALKYLPHOSPHONATE N-ACETYLTRANSFERASE-RELATED-RELATED"/>
    <property type="match status" value="1"/>
</dbReference>
<feature type="domain" description="N-acetyltransferase" evidence="3">
    <location>
        <begin position="1"/>
        <end position="158"/>
    </location>
</feature>
<keyword evidence="1" id="KW-0808">Transferase</keyword>
<protein>
    <submittedName>
        <fullName evidence="4">GCN5 family N-acetyltransferase</fullName>
    </submittedName>
</protein>
<evidence type="ECO:0000256" key="1">
    <source>
        <dbReference type="ARBA" id="ARBA00022679"/>
    </source>
</evidence>
<evidence type="ECO:0000313" key="5">
    <source>
        <dbReference type="Proteomes" id="UP001337723"/>
    </source>
</evidence>
<dbReference type="PANTHER" id="PTHR43877:SF5">
    <property type="entry name" value="BLL8307 PROTEIN"/>
    <property type="match status" value="1"/>
</dbReference>
<proteinExistence type="predicted"/>
<dbReference type="CDD" id="cd04301">
    <property type="entry name" value="NAT_SF"/>
    <property type="match status" value="1"/>
</dbReference>
<reference evidence="4 5" key="1">
    <citation type="submission" date="2023-01" db="EMBL/GenBank/DDBJ databases">
        <title>Complete genome sequence of Roseicyclus marinus strain Dej080120_10.</title>
        <authorList>
            <person name="Ueki S."/>
            <person name="Maruyama F."/>
        </authorList>
    </citation>
    <scope>NUCLEOTIDE SEQUENCE [LARGE SCALE GENOMIC DNA]</scope>
    <source>
        <strain evidence="4 5">Dej080120_10</strain>
    </source>
</reference>
<evidence type="ECO:0000256" key="2">
    <source>
        <dbReference type="ARBA" id="ARBA00023315"/>
    </source>
</evidence>